<accession>A0A5B1CIQ7</accession>
<reference evidence="1 2" key="1">
    <citation type="submission" date="2019-08" db="EMBL/GenBank/DDBJ databases">
        <title>Deep-cultivation of Planctomycetes and their phenomic and genomic characterization uncovers novel biology.</title>
        <authorList>
            <person name="Wiegand S."/>
            <person name="Jogler M."/>
            <person name="Boedeker C."/>
            <person name="Pinto D."/>
            <person name="Vollmers J."/>
            <person name="Rivas-Marin E."/>
            <person name="Kohn T."/>
            <person name="Peeters S.H."/>
            <person name="Heuer A."/>
            <person name="Rast P."/>
            <person name="Oberbeckmann S."/>
            <person name="Bunk B."/>
            <person name="Jeske O."/>
            <person name="Meyerdierks A."/>
            <person name="Storesund J.E."/>
            <person name="Kallscheuer N."/>
            <person name="Luecker S."/>
            <person name="Lage O.M."/>
            <person name="Pohl T."/>
            <person name="Merkel B.J."/>
            <person name="Hornburger P."/>
            <person name="Mueller R.-W."/>
            <person name="Bruemmer F."/>
            <person name="Labrenz M."/>
            <person name="Spormann A.M."/>
            <person name="Op Den Camp H."/>
            <person name="Overmann J."/>
            <person name="Amann R."/>
            <person name="Jetten M.S.M."/>
            <person name="Mascher T."/>
            <person name="Medema M.H."/>
            <person name="Devos D.P."/>
            <person name="Kaster A.-K."/>
            <person name="Ovreas L."/>
            <person name="Rohde M."/>
            <person name="Galperin M.Y."/>
            <person name="Jogler C."/>
        </authorList>
    </citation>
    <scope>NUCLEOTIDE SEQUENCE [LARGE SCALE GENOMIC DNA]</scope>
    <source>
        <strain evidence="1 2">LF1</strain>
    </source>
</reference>
<comment type="caution">
    <text evidence="1">The sequence shown here is derived from an EMBL/GenBank/DDBJ whole genome shotgun (WGS) entry which is preliminary data.</text>
</comment>
<proteinExistence type="predicted"/>
<dbReference type="AlphaFoldDB" id="A0A5B1CIQ7"/>
<evidence type="ECO:0000313" key="2">
    <source>
        <dbReference type="Proteomes" id="UP000322699"/>
    </source>
</evidence>
<dbReference type="Proteomes" id="UP000322699">
    <property type="component" value="Unassembled WGS sequence"/>
</dbReference>
<name>A0A5B1CIQ7_9BACT</name>
<evidence type="ECO:0000313" key="1">
    <source>
        <dbReference type="EMBL" id="KAA1260142.1"/>
    </source>
</evidence>
<dbReference type="EMBL" id="VRLW01000001">
    <property type="protein sequence ID" value="KAA1260142.1"/>
    <property type="molecule type" value="Genomic_DNA"/>
</dbReference>
<keyword evidence="2" id="KW-1185">Reference proteome</keyword>
<gene>
    <name evidence="1" type="ORF">LF1_26810</name>
</gene>
<protein>
    <submittedName>
        <fullName evidence="1">Uncharacterized protein</fullName>
    </submittedName>
</protein>
<sequence>MTRAGAVKRKHVLVRLAAWASPRAFRCAWTRGAMPTRLNGLETFQGVASGWRGRPGRLREGPA</sequence>
<organism evidence="1 2">
    <name type="scientific">Rubripirellula obstinata</name>
    <dbReference type="NCBI Taxonomy" id="406547"/>
    <lineage>
        <taxon>Bacteria</taxon>
        <taxon>Pseudomonadati</taxon>
        <taxon>Planctomycetota</taxon>
        <taxon>Planctomycetia</taxon>
        <taxon>Pirellulales</taxon>
        <taxon>Pirellulaceae</taxon>
        <taxon>Rubripirellula</taxon>
    </lineage>
</organism>